<evidence type="ECO:0000313" key="1">
    <source>
        <dbReference type="EMBL" id="GAA3965189.1"/>
    </source>
</evidence>
<organism evidence="1 2">
    <name type="scientific">Pedobacter ginsengiterrae</name>
    <dbReference type="NCBI Taxonomy" id="871696"/>
    <lineage>
        <taxon>Bacteria</taxon>
        <taxon>Pseudomonadati</taxon>
        <taxon>Bacteroidota</taxon>
        <taxon>Sphingobacteriia</taxon>
        <taxon>Sphingobacteriales</taxon>
        <taxon>Sphingobacteriaceae</taxon>
        <taxon>Pedobacter</taxon>
    </lineage>
</organism>
<name>A0ABP7PHL1_9SPHI</name>
<dbReference type="Proteomes" id="UP001501081">
    <property type="component" value="Unassembled WGS sequence"/>
</dbReference>
<accession>A0ABP7PHL1</accession>
<keyword evidence="2" id="KW-1185">Reference proteome</keyword>
<comment type="caution">
    <text evidence="1">The sequence shown here is derived from an EMBL/GenBank/DDBJ whole genome shotgun (WGS) entry which is preliminary data.</text>
</comment>
<evidence type="ECO:0000313" key="2">
    <source>
        <dbReference type="Proteomes" id="UP001501081"/>
    </source>
</evidence>
<sequence>MENTEQIAQIKVLVAKKLNLEQVSLEDCRSISEQIFFKTKNYLSQRTVQTIFTGKRELLTPFSLNSLAQFCEFKNWEDYLKKFK</sequence>
<gene>
    <name evidence="1" type="ORF">GCM10022246_17820</name>
</gene>
<protein>
    <submittedName>
        <fullName evidence="1">Uncharacterized protein</fullName>
    </submittedName>
</protein>
<proteinExistence type="predicted"/>
<dbReference type="EMBL" id="BAABAK010000009">
    <property type="protein sequence ID" value="GAA3965189.1"/>
    <property type="molecule type" value="Genomic_DNA"/>
</dbReference>
<reference evidence="2" key="1">
    <citation type="journal article" date="2019" name="Int. J. Syst. Evol. Microbiol.">
        <title>The Global Catalogue of Microorganisms (GCM) 10K type strain sequencing project: providing services to taxonomists for standard genome sequencing and annotation.</title>
        <authorList>
            <consortium name="The Broad Institute Genomics Platform"/>
            <consortium name="The Broad Institute Genome Sequencing Center for Infectious Disease"/>
            <person name="Wu L."/>
            <person name="Ma J."/>
        </authorList>
    </citation>
    <scope>NUCLEOTIDE SEQUENCE [LARGE SCALE GENOMIC DNA]</scope>
    <source>
        <strain evidence="2">JCM 17338</strain>
    </source>
</reference>
<dbReference type="RefSeq" id="WP_344766386.1">
    <property type="nucleotide sequence ID" value="NZ_BAABAK010000009.1"/>
</dbReference>